<feature type="region of interest" description="Disordered" evidence="1">
    <location>
        <begin position="365"/>
        <end position="385"/>
    </location>
</feature>
<proteinExistence type="predicted"/>
<accession>A0A438N6V1</accession>
<dbReference type="InterPro" id="IPR057684">
    <property type="entry name" value="DUF7924"/>
</dbReference>
<sequence length="400" mass="43276">MATLTPPVAFSNRSSTTSTSSSNASTSSDSSTASNTVYSSPSYRAEILRRHNIYVESAILEDETWSRCAFAMGMPYADSYCASPETRRFANKVQRAVKSKGRLSEKQATEGLNTLLEATMAKARSSLPGGRNGNDRKFVVKTGATFHREALSSPTSTSAPQLPTPKPSLTVGFTSATFNDHEHELQTGVIVSPSGSPCDLSKLSQPTADCFWPFFLVECHKESLYTAHNAAACSAVACNTALTILTSAVEDPSIRTRGRSITWTSQRTVESFSLSVSGTVASLNLHRLENGVHHSAMIRAYSLDDPRDVEAMFSRLTSIFVWAVNLRLPRVVDLLENLDCVVKLDQRDNVVHDDGGLLSVATGASAPRSGISQTSPPKSLSSGLRSIFHDLGPKWLRVHD</sequence>
<feature type="domain" description="DUF7924" evidence="2">
    <location>
        <begin position="149"/>
        <end position="333"/>
    </location>
</feature>
<organism evidence="3 4">
    <name type="scientific">Exophiala mesophila</name>
    <name type="common">Black yeast-like fungus</name>
    <dbReference type="NCBI Taxonomy" id="212818"/>
    <lineage>
        <taxon>Eukaryota</taxon>
        <taxon>Fungi</taxon>
        <taxon>Dikarya</taxon>
        <taxon>Ascomycota</taxon>
        <taxon>Pezizomycotina</taxon>
        <taxon>Eurotiomycetes</taxon>
        <taxon>Chaetothyriomycetidae</taxon>
        <taxon>Chaetothyriales</taxon>
        <taxon>Herpotrichiellaceae</taxon>
        <taxon>Exophiala</taxon>
    </lineage>
</organism>
<evidence type="ECO:0000256" key="1">
    <source>
        <dbReference type="SAM" id="MobiDB-lite"/>
    </source>
</evidence>
<feature type="compositionally biased region" description="Low complexity" evidence="1">
    <location>
        <begin position="9"/>
        <end position="37"/>
    </location>
</feature>
<reference evidence="3 4" key="1">
    <citation type="submission" date="2017-03" db="EMBL/GenBank/DDBJ databases">
        <title>Genomes of endolithic fungi from Antarctica.</title>
        <authorList>
            <person name="Coleine C."/>
            <person name="Masonjones S."/>
            <person name="Stajich J.E."/>
        </authorList>
    </citation>
    <scope>NUCLEOTIDE SEQUENCE [LARGE SCALE GENOMIC DNA]</scope>
    <source>
        <strain evidence="3 4">CCFEE 6314</strain>
    </source>
</reference>
<gene>
    <name evidence="3" type="ORF">B0A52_04936</name>
</gene>
<evidence type="ECO:0000313" key="3">
    <source>
        <dbReference type="EMBL" id="RVX71362.1"/>
    </source>
</evidence>
<feature type="region of interest" description="Disordered" evidence="1">
    <location>
        <begin position="1"/>
        <end position="37"/>
    </location>
</feature>
<dbReference type="AlphaFoldDB" id="A0A438N6V1"/>
<evidence type="ECO:0000313" key="4">
    <source>
        <dbReference type="Proteomes" id="UP000288859"/>
    </source>
</evidence>
<feature type="compositionally biased region" description="Polar residues" evidence="1">
    <location>
        <begin position="370"/>
        <end position="384"/>
    </location>
</feature>
<dbReference type="OrthoDB" id="4135068at2759"/>
<comment type="caution">
    <text evidence="3">The sequence shown here is derived from an EMBL/GenBank/DDBJ whole genome shotgun (WGS) entry which is preliminary data.</text>
</comment>
<dbReference type="Proteomes" id="UP000288859">
    <property type="component" value="Unassembled WGS sequence"/>
</dbReference>
<protein>
    <recommendedName>
        <fullName evidence="2">DUF7924 domain-containing protein</fullName>
    </recommendedName>
</protein>
<dbReference type="Pfam" id="PF25545">
    <property type="entry name" value="DUF7924"/>
    <property type="match status" value="1"/>
</dbReference>
<name>A0A438N6V1_EXOME</name>
<evidence type="ECO:0000259" key="2">
    <source>
        <dbReference type="Pfam" id="PF25545"/>
    </source>
</evidence>
<dbReference type="EMBL" id="NAJM01000018">
    <property type="protein sequence ID" value="RVX71362.1"/>
    <property type="molecule type" value="Genomic_DNA"/>
</dbReference>